<dbReference type="NCBIfam" id="TIGR00755">
    <property type="entry name" value="ksgA"/>
    <property type="match status" value="1"/>
</dbReference>
<dbReference type="InterPro" id="IPR020598">
    <property type="entry name" value="rRNA_Ade_methylase_Trfase_N"/>
</dbReference>
<protein>
    <recommendedName>
        <fullName evidence="7">rRNA adenine N(6)-methyltransferase</fullName>
        <ecNumber evidence="7">2.1.1.-</ecNumber>
    </recommendedName>
</protein>
<dbReference type="HAMAP" id="MF_00607">
    <property type="entry name" value="16SrRNA_methyltr_A"/>
    <property type="match status" value="1"/>
</dbReference>
<evidence type="ECO:0000313" key="10">
    <source>
        <dbReference type="EMBL" id="KAA0154376.1"/>
    </source>
</evidence>
<feature type="binding site" evidence="6">
    <location>
        <position position="45"/>
    </location>
    <ligand>
        <name>S-adenosyl-L-methionine</name>
        <dbReference type="ChEBI" id="CHEBI:59789"/>
    </ligand>
</feature>
<keyword evidence="12" id="KW-1185">Reference proteome</keyword>
<dbReference type="InterPro" id="IPR001737">
    <property type="entry name" value="KsgA/Erm"/>
</dbReference>
<dbReference type="GO" id="GO:0000179">
    <property type="term" value="F:rRNA (adenine-N6,N6-)-dimethyltransferase activity"/>
    <property type="evidence" value="ECO:0007669"/>
    <property type="project" value="UniProtKB-UniRule"/>
</dbReference>
<dbReference type="EMBL" id="VLTM01000052">
    <property type="protein sequence ID" value="KAA0159521.1"/>
    <property type="molecule type" value="Genomic_DNA"/>
</dbReference>
<evidence type="ECO:0000313" key="11">
    <source>
        <dbReference type="EMBL" id="KAA0159521.1"/>
    </source>
</evidence>
<accession>A0A5A8CMQ3</accession>
<feature type="binding site" evidence="6">
    <location>
        <position position="134"/>
    </location>
    <ligand>
        <name>S-adenosyl-L-methionine</name>
        <dbReference type="ChEBI" id="CHEBI:59789"/>
    </ligand>
</feature>
<comment type="similarity">
    <text evidence="6 7">Belongs to the class I-like SAM-binding methyltransferase superfamily. rRNA adenine N(6)-methyltransferase family.</text>
</comment>
<evidence type="ECO:0000256" key="2">
    <source>
        <dbReference type="ARBA" id="ARBA00022603"/>
    </source>
</evidence>
<feature type="binding site" evidence="6">
    <location>
        <position position="70"/>
    </location>
    <ligand>
        <name>S-adenosyl-L-methionine</name>
        <dbReference type="ChEBI" id="CHEBI:59789"/>
    </ligand>
</feature>
<keyword evidence="3 6" id="KW-0808">Transferase</keyword>
<dbReference type="Gene3D" id="1.10.8.480">
    <property type="match status" value="1"/>
</dbReference>
<dbReference type="Gene3D" id="3.40.50.150">
    <property type="entry name" value="Vaccinia Virus protein VP39"/>
    <property type="match status" value="1"/>
</dbReference>
<dbReference type="Proteomes" id="UP000323011">
    <property type="component" value="Unassembled WGS sequence"/>
</dbReference>
<keyword evidence="4 6" id="KW-0949">S-adenosyl-L-methionine</keyword>
<sequence>MRRAGRVAVSRLHQGAALAPARVGARGVRTQRGRVLQKALGQHLLVNRDSLRGIIDAAELLPTDHVLEVGPGTGNLTVLLLERAAAVTAVELDSDLHALLEDRVRRIGLSERLHAIRGDFLKTPLPRADALVANVPYQISSPLVRRLFSLDPETAPSRSVLLLQKEFADRMVAQPGTSAYSRLSVTCSLFADVRMALHVPPSHFRPPPKVESAVVVVRPKPLPEAFEDVDFHEFESMLRDCFTGKNKTLRSLFLRRSFAARCLFREQAPVTPAQASVRRATSTGRSGLDPADIERMRERLAAVLDAAGVAQQRPNAMPLEAFLQLYGAARDMGLRWTEAPAYASRRPEAEPTAELAAEPAQDQGTGAQGAGGNA</sequence>
<dbReference type="InterPro" id="IPR029063">
    <property type="entry name" value="SAM-dependent_MTases_sf"/>
</dbReference>
<evidence type="ECO:0000256" key="8">
    <source>
        <dbReference type="SAM" id="MobiDB-lite"/>
    </source>
</evidence>
<keyword evidence="1 7" id="KW-0698">rRNA processing</keyword>
<dbReference type="InterPro" id="IPR020596">
    <property type="entry name" value="rRNA_Ade_Mease_Trfase_CS"/>
</dbReference>
<feature type="domain" description="Ribosomal RNA adenine methylase transferase N-terminal" evidence="9">
    <location>
        <begin position="50"/>
        <end position="221"/>
    </location>
</feature>
<evidence type="ECO:0000256" key="5">
    <source>
        <dbReference type="ARBA" id="ARBA00022884"/>
    </source>
</evidence>
<feature type="binding site" evidence="6">
    <location>
        <position position="91"/>
    </location>
    <ligand>
        <name>S-adenosyl-L-methionine</name>
        <dbReference type="ChEBI" id="CHEBI:59789"/>
    </ligand>
</feature>
<feature type="binding site" evidence="6">
    <location>
        <position position="119"/>
    </location>
    <ligand>
        <name>S-adenosyl-L-methionine</name>
        <dbReference type="ChEBI" id="CHEBI:59789"/>
    </ligand>
</feature>
<reference evidence="12 13" key="1">
    <citation type="submission" date="2019-07" db="EMBL/GenBank/DDBJ databases">
        <title>Genomes of Cafeteria roenbergensis.</title>
        <authorList>
            <person name="Fischer M.G."/>
            <person name="Hackl T."/>
            <person name="Roman M."/>
        </authorList>
    </citation>
    <scope>NUCLEOTIDE SEQUENCE [LARGE SCALE GENOMIC DNA]</scope>
    <source>
        <strain evidence="10 12">BVI</strain>
        <strain evidence="11 13">Cflag</strain>
    </source>
</reference>
<dbReference type="CDD" id="cd02440">
    <property type="entry name" value="AdoMet_MTases"/>
    <property type="match status" value="1"/>
</dbReference>
<evidence type="ECO:0000313" key="12">
    <source>
        <dbReference type="Proteomes" id="UP000323011"/>
    </source>
</evidence>
<dbReference type="PANTHER" id="PTHR11727">
    <property type="entry name" value="DIMETHYLADENOSINE TRANSFERASE"/>
    <property type="match status" value="1"/>
</dbReference>
<evidence type="ECO:0000256" key="3">
    <source>
        <dbReference type="ARBA" id="ARBA00022679"/>
    </source>
</evidence>
<dbReference type="PROSITE" id="PS51689">
    <property type="entry name" value="SAM_RNA_A_N6_MT"/>
    <property type="match status" value="1"/>
</dbReference>
<name>A0A5A8CMQ3_CAFRO</name>
<dbReference type="SUPFAM" id="SSF53335">
    <property type="entry name" value="S-adenosyl-L-methionine-dependent methyltransferases"/>
    <property type="match status" value="1"/>
</dbReference>
<dbReference type="GO" id="GO:0003723">
    <property type="term" value="F:RNA binding"/>
    <property type="evidence" value="ECO:0007669"/>
    <property type="project" value="UniProtKB-UniRule"/>
</dbReference>
<dbReference type="Pfam" id="PF00398">
    <property type="entry name" value="RrnaAD"/>
    <property type="match status" value="1"/>
</dbReference>
<dbReference type="SMART" id="SM00650">
    <property type="entry name" value="rADc"/>
    <property type="match status" value="1"/>
</dbReference>
<evidence type="ECO:0000256" key="1">
    <source>
        <dbReference type="ARBA" id="ARBA00022552"/>
    </source>
</evidence>
<gene>
    <name evidence="10" type="ORF">FNF29_02596</name>
    <name evidence="11" type="ORF">FNF31_04760</name>
</gene>
<dbReference type="PROSITE" id="PS01131">
    <property type="entry name" value="RRNA_A_DIMETH"/>
    <property type="match status" value="1"/>
</dbReference>
<dbReference type="PANTHER" id="PTHR11727:SF7">
    <property type="entry name" value="DIMETHYLADENOSINE TRANSFERASE-RELATED"/>
    <property type="match status" value="1"/>
</dbReference>
<evidence type="ECO:0000256" key="4">
    <source>
        <dbReference type="ARBA" id="ARBA00022691"/>
    </source>
</evidence>
<keyword evidence="2 6" id="KW-0489">Methyltransferase</keyword>
<dbReference type="Proteomes" id="UP000325113">
    <property type="component" value="Unassembled WGS sequence"/>
</dbReference>
<evidence type="ECO:0000313" key="13">
    <source>
        <dbReference type="Proteomes" id="UP000325113"/>
    </source>
</evidence>
<proteinExistence type="inferred from homology"/>
<evidence type="ECO:0000256" key="6">
    <source>
        <dbReference type="PROSITE-ProRule" id="PRU01026"/>
    </source>
</evidence>
<dbReference type="EC" id="2.1.1.-" evidence="7"/>
<feature type="compositionally biased region" description="Low complexity" evidence="8">
    <location>
        <begin position="350"/>
        <end position="365"/>
    </location>
</feature>
<keyword evidence="5 6" id="KW-0694">RNA-binding</keyword>
<feature type="region of interest" description="Disordered" evidence="8">
    <location>
        <begin position="341"/>
        <end position="374"/>
    </location>
</feature>
<dbReference type="EMBL" id="VLTN01000012">
    <property type="protein sequence ID" value="KAA0154376.1"/>
    <property type="molecule type" value="Genomic_DNA"/>
</dbReference>
<feature type="binding site" evidence="6">
    <location>
        <position position="43"/>
    </location>
    <ligand>
        <name>S-adenosyl-L-methionine</name>
        <dbReference type="ChEBI" id="CHEBI:59789"/>
    </ligand>
</feature>
<dbReference type="InterPro" id="IPR011530">
    <property type="entry name" value="rRNA_adenine_dimethylase"/>
</dbReference>
<evidence type="ECO:0000256" key="7">
    <source>
        <dbReference type="RuleBase" id="RU362106"/>
    </source>
</evidence>
<organism evidence="10 12">
    <name type="scientific">Cafeteria roenbergensis</name>
    <name type="common">Marine flagellate</name>
    <dbReference type="NCBI Taxonomy" id="33653"/>
    <lineage>
        <taxon>Eukaryota</taxon>
        <taxon>Sar</taxon>
        <taxon>Stramenopiles</taxon>
        <taxon>Bigyra</taxon>
        <taxon>Opalozoa</taxon>
        <taxon>Bicosoecida</taxon>
        <taxon>Cafeteriaceae</taxon>
        <taxon>Cafeteria</taxon>
    </lineage>
</organism>
<evidence type="ECO:0000259" key="9">
    <source>
        <dbReference type="SMART" id="SM00650"/>
    </source>
</evidence>
<comment type="caution">
    <text evidence="10">The sequence shown here is derived from an EMBL/GenBank/DDBJ whole genome shotgun (WGS) entry which is preliminary data.</text>
</comment>
<dbReference type="AlphaFoldDB" id="A0A5A8CMQ3"/>